<keyword evidence="2" id="KW-1185">Reference proteome</keyword>
<dbReference type="InterPro" id="IPR006783">
    <property type="entry name" value="Transposase_ISC1217"/>
</dbReference>
<dbReference type="OrthoDB" id="43182at2157"/>
<evidence type="ECO:0000313" key="1">
    <source>
        <dbReference type="EMBL" id="AWR94019.1"/>
    </source>
</evidence>
<dbReference type="AlphaFoldDB" id="A0A2U9IDE9"/>
<dbReference type="EMBL" id="CP029289">
    <property type="protein sequence ID" value="AWR94019.1"/>
    <property type="molecule type" value="Genomic_DNA"/>
</dbReference>
<sequence>MTNNTQEQYQYQETQHKYTTAKYTRDTSQQILLIAVKDLKTNETYIVSIIPYILQKVVEILKERGEKVEFKTKIQAYLEILPILEEEFNVVGKVFDSWYVNSKTLLEDTVRELKANARVVAGGRHVPVG</sequence>
<dbReference type="Pfam" id="PF04693">
    <property type="entry name" value="DDE_Tnp_2"/>
    <property type="match status" value="1"/>
</dbReference>
<accession>A0A2U9IDE9</accession>
<protein>
    <submittedName>
        <fullName evidence="1">Uncharacterized protein</fullName>
    </submittedName>
</protein>
<gene>
    <name evidence="1" type="ORF">DFR85_04735</name>
</gene>
<organism evidence="1 2">
    <name type="scientific">Acidianus brierleyi</name>
    <dbReference type="NCBI Taxonomy" id="41673"/>
    <lineage>
        <taxon>Archaea</taxon>
        <taxon>Thermoproteota</taxon>
        <taxon>Thermoprotei</taxon>
        <taxon>Sulfolobales</taxon>
        <taxon>Sulfolobaceae</taxon>
        <taxon>Acidianus</taxon>
    </lineage>
</organism>
<evidence type="ECO:0000313" key="2">
    <source>
        <dbReference type="Proteomes" id="UP000248044"/>
    </source>
</evidence>
<dbReference type="Proteomes" id="UP000248044">
    <property type="component" value="Chromosome"/>
</dbReference>
<reference evidence="1 2" key="1">
    <citation type="submission" date="2018-05" db="EMBL/GenBank/DDBJ databases">
        <title>Complete Genome Sequences of Extremely Thermoacidophilic, Metal-Mobilizing Type-Strain Members of the Archaeal Family Sulfolobaceae: Acidianus brierleyi DSM-1651T, Acidianus sulfidivorans DSM-18786T, Metallosphaera hakonensis DSM-7519T, and Metallosphaera prunae DSM-10039T.</title>
        <authorList>
            <person name="Counts J.A."/>
            <person name="Kelly R.M."/>
        </authorList>
    </citation>
    <scope>NUCLEOTIDE SEQUENCE [LARGE SCALE GENOMIC DNA]</scope>
    <source>
        <strain evidence="1 2">DSM 1651</strain>
    </source>
</reference>
<name>A0A2U9IDE9_9CREN</name>
<dbReference type="KEGG" id="abri:DFR85_04735"/>
<proteinExistence type="predicted"/>